<evidence type="ECO:0000313" key="2">
    <source>
        <dbReference type="EMBL" id="TFY52503.1"/>
    </source>
</evidence>
<evidence type="ECO:0000313" key="3">
    <source>
        <dbReference type="Proteomes" id="UP000298327"/>
    </source>
</evidence>
<organism evidence="2 3">
    <name type="scientific">Dentipellis fragilis</name>
    <dbReference type="NCBI Taxonomy" id="205917"/>
    <lineage>
        <taxon>Eukaryota</taxon>
        <taxon>Fungi</taxon>
        <taxon>Dikarya</taxon>
        <taxon>Basidiomycota</taxon>
        <taxon>Agaricomycotina</taxon>
        <taxon>Agaricomycetes</taxon>
        <taxon>Russulales</taxon>
        <taxon>Hericiaceae</taxon>
        <taxon>Dentipellis</taxon>
    </lineage>
</organism>
<gene>
    <name evidence="2" type="ORF">EVG20_g10522</name>
</gene>
<name>A0A4Y9XSX8_9AGAM</name>
<comment type="caution">
    <text evidence="2">The sequence shown here is derived from an EMBL/GenBank/DDBJ whole genome shotgun (WGS) entry which is preliminary data.</text>
</comment>
<accession>A0A4Y9XSX8</accession>
<sequence length="337" mass="37481">MSHLQHQLLKRCLWSIVQCWTRPRFGLDLRHVARTDALHPAAARPSPFPRSRSSTPPAAKSPQPFMDPMLPTSPRPTLAYLIHDILHPGLVLACSHVDMEPGTLPDVRERGIPLLPECVRRVAHEHTGYGHNVGILVPFSYARLLSVNRGHGVHACLRLTRRHHSARVQSPYIVAPRQAIIVHAPRRRDPHHHALEHPCLAHPHLGVSSRTSRALLAHARTCCCILVFELSRTLAAAHHPIHTVVAHSRIFVSSRASRRAVLMSSLGMSYHPRTLAASSAPLLHGRTPFSRDFRAAIPPRTMPSYPHSQVSALHLRCRAHTVLPQLKSAHGSQVPEV</sequence>
<dbReference type="AlphaFoldDB" id="A0A4Y9XSX8"/>
<feature type="region of interest" description="Disordered" evidence="1">
    <location>
        <begin position="40"/>
        <end position="67"/>
    </location>
</feature>
<dbReference type="Proteomes" id="UP000298327">
    <property type="component" value="Unassembled WGS sequence"/>
</dbReference>
<dbReference type="EMBL" id="SEOQ01001295">
    <property type="protein sequence ID" value="TFY52503.1"/>
    <property type="molecule type" value="Genomic_DNA"/>
</dbReference>
<proteinExistence type="predicted"/>
<keyword evidence="3" id="KW-1185">Reference proteome</keyword>
<feature type="compositionally biased region" description="Low complexity" evidence="1">
    <location>
        <begin position="40"/>
        <end position="62"/>
    </location>
</feature>
<protein>
    <submittedName>
        <fullName evidence="2">Uncharacterized protein</fullName>
    </submittedName>
</protein>
<evidence type="ECO:0000256" key="1">
    <source>
        <dbReference type="SAM" id="MobiDB-lite"/>
    </source>
</evidence>
<reference evidence="2 3" key="1">
    <citation type="submission" date="2019-02" db="EMBL/GenBank/DDBJ databases">
        <title>Genome sequencing of the rare red list fungi Dentipellis fragilis.</title>
        <authorList>
            <person name="Buettner E."/>
            <person name="Kellner H."/>
        </authorList>
    </citation>
    <scope>NUCLEOTIDE SEQUENCE [LARGE SCALE GENOMIC DNA]</scope>
    <source>
        <strain evidence="2 3">DSM 105465</strain>
    </source>
</reference>